<evidence type="ECO:0000313" key="3">
    <source>
        <dbReference type="Proteomes" id="UP001281614"/>
    </source>
</evidence>
<name>A0AAD9YIQ9_COLKA</name>
<dbReference type="Proteomes" id="UP001281614">
    <property type="component" value="Unassembled WGS sequence"/>
</dbReference>
<evidence type="ECO:0008006" key="4">
    <source>
        <dbReference type="Google" id="ProtNLM"/>
    </source>
</evidence>
<keyword evidence="3" id="KW-1185">Reference proteome</keyword>
<keyword evidence="1" id="KW-1133">Transmembrane helix</keyword>
<protein>
    <recommendedName>
        <fullName evidence="4">Transmembrane protein</fullName>
    </recommendedName>
</protein>
<gene>
    <name evidence="2" type="ORF">CKAH01_14945</name>
</gene>
<feature type="transmembrane region" description="Helical" evidence="1">
    <location>
        <begin position="28"/>
        <end position="50"/>
    </location>
</feature>
<evidence type="ECO:0000256" key="1">
    <source>
        <dbReference type="SAM" id="Phobius"/>
    </source>
</evidence>
<organism evidence="2 3">
    <name type="scientific">Colletotrichum kahawae</name>
    <name type="common">Coffee berry disease fungus</name>
    <dbReference type="NCBI Taxonomy" id="34407"/>
    <lineage>
        <taxon>Eukaryota</taxon>
        <taxon>Fungi</taxon>
        <taxon>Dikarya</taxon>
        <taxon>Ascomycota</taxon>
        <taxon>Pezizomycotina</taxon>
        <taxon>Sordariomycetes</taxon>
        <taxon>Hypocreomycetidae</taxon>
        <taxon>Glomerellales</taxon>
        <taxon>Glomerellaceae</taxon>
        <taxon>Colletotrichum</taxon>
        <taxon>Colletotrichum gloeosporioides species complex</taxon>
    </lineage>
</organism>
<keyword evidence="1" id="KW-0812">Transmembrane</keyword>
<proteinExistence type="predicted"/>
<keyword evidence="1" id="KW-0472">Membrane</keyword>
<reference evidence="2" key="1">
    <citation type="submission" date="2023-02" db="EMBL/GenBank/DDBJ databases">
        <title>Colletotrichum kahawae CIFC_Que2 genome sequencing and assembly.</title>
        <authorList>
            <person name="Baroncelli R."/>
        </authorList>
    </citation>
    <scope>NUCLEOTIDE SEQUENCE</scope>
    <source>
        <strain evidence="2">CIFC_Que2</strain>
    </source>
</reference>
<sequence length="104" mass="11694">MRPIPRRSRFSLSTSPVKFTSSEYQQKVLSYSMLLFAIVTTQHIVFSALFHDGGCHLRTRHGLGSLCIKETSARLMRARETSGNVLIDGSVFDSKIFRTSELSP</sequence>
<evidence type="ECO:0000313" key="2">
    <source>
        <dbReference type="EMBL" id="KAK2769845.1"/>
    </source>
</evidence>
<dbReference type="EMBL" id="VYYT01000104">
    <property type="protein sequence ID" value="KAK2769845.1"/>
    <property type="molecule type" value="Genomic_DNA"/>
</dbReference>
<accession>A0AAD9YIQ9</accession>
<dbReference type="AlphaFoldDB" id="A0AAD9YIQ9"/>
<comment type="caution">
    <text evidence="2">The sequence shown here is derived from an EMBL/GenBank/DDBJ whole genome shotgun (WGS) entry which is preliminary data.</text>
</comment>